<evidence type="ECO:0000313" key="2">
    <source>
        <dbReference type="Proteomes" id="UP001215827"/>
    </source>
</evidence>
<keyword evidence="2" id="KW-1185">Reference proteome</keyword>
<organism evidence="1 2">
    <name type="scientific">Altererythrobacter arenosus</name>
    <dbReference type="NCBI Taxonomy" id="3032592"/>
    <lineage>
        <taxon>Bacteria</taxon>
        <taxon>Pseudomonadati</taxon>
        <taxon>Pseudomonadota</taxon>
        <taxon>Alphaproteobacteria</taxon>
        <taxon>Sphingomonadales</taxon>
        <taxon>Erythrobacteraceae</taxon>
        <taxon>Altererythrobacter</taxon>
    </lineage>
</organism>
<dbReference type="EMBL" id="CP121106">
    <property type="protein sequence ID" value="WFL78604.1"/>
    <property type="molecule type" value="Genomic_DNA"/>
</dbReference>
<name>A0ABY8G1Q6_9SPHN</name>
<proteinExistence type="predicted"/>
<gene>
    <name evidence="1" type="ORF">P7228_05955</name>
</gene>
<dbReference type="RefSeq" id="WP_278017294.1">
    <property type="nucleotide sequence ID" value="NZ_CP121106.1"/>
</dbReference>
<reference evidence="1 2" key="1">
    <citation type="submission" date="2023-03" db="EMBL/GenBank/DDBJ databases">
        <title>Altererythrobacter sp. CAU 1644 isolated from sand.</title>
        <authorList>
            <person name="Kim W."/>
        </authorList>
    </citation>
    <scope>NUCLEOTIDE SEQUENCE [LARGE SCALE GENOMIC DNA]</scope>
    <source>
        <strain evidence="1 2">CAU 1644</strain>
    </source>
</reference>
<sequence length="130" mass="14090">MSLLFASLLVLQAGSPAPAPQVSPEVSDQALVIGERLKTWKGGLYKKDGQLTCRIEKSTGDPEIDAIRCGALLRCFGPNAEKMDAIAGSDLPREDRNRRMQELAQATKPCLEGAHKAGTMFLAEKRARLP</sequence>
<protein>
    <submittedName>
        <fullName evidence="1">Uncharacterized protein</fullName>
    </submittedName>
</protein>
<accession>A0ABY8G1Q6</accession>
<dbReference type="Proteomes" id="UP001215827">
    <property type="component" value="Chromosome"/>
</dbReference>
<evidence type="ECO:0000313" key="1">
    <source>
        <dbReference type="EMBL" id="WFL78604.1"/>
    </source>
</evidence>